<comment type="subcellular location">
    <subcellularLocation>
        <location evidence="1 6 7">Nucleus</location>
    </subcellularLocation>
</comment>
<dbReference type="PROSITE" id="PS50071">
    <property type="entry name" value="HOMEOBOX_2"/>
    <property type="match status" value="1"/>
</dbReference>
<protein>
    <submittedName>
        <fullName evidence="10">Homeobox protein Hox-A7</fullName>
    </submittedName>
</protein>
<evidence type="ECO:0000259" key="9">
    <source>
        <dbReference type="PROSITE" id="PS50071"/>
    </source>
</evidence>
<evidence type="ECO:0000256" key="3">
    <source>
        <dbReference type="ARBA" id="ARBA00023125"/>
    </source>
</evidence>
<dbReference type="Proteomes" id="UP000054630">
    <property type="component" value="Unassembled WGS sequence"/>
</dbReference>
<keyword evidence="11" id="KW-1185">Reference proteome</keyword>
<feature type="compositionally biased region" description="Low complexity" evidence="8">
    <location>
        <begin position="320"/>
        <end position="330"/>
    </location>
</feature>
<dbReference type="InterPro" id="IPR009057">
    <property type="entry name" value="Homeodomain-like_sf"/>
</dbReference>
<dbReference type="AlphaFoldDB" id="A0A0V0RV35"/>
<evidence type="ECO:0000256" key="7">
    <source>
        <dbReference type="RuleBase" id="RU000682"/>
    </source>
</evidence>
<dbReference type="InterPro" id="IPR001356">
    <property type="entry name" value="HD"/>
</dbReference>
<feature type="compositionally biased region" description="Basic and acidic residues" evidence="8">
    <location>
        <begin position="304"/>
        <end position="315"/>
    </location>
</feature>
<dbReference type="PROSITE" id="PS00027">
    <property type="entry name" value="HOMEOBOX_1"/>
    <property type="match status" value="1"/>
</dbReference>
<proteinExistence type="predicted"/>
<dbReference type="InterPro" id="IPR017970">
    <property type="entry name" value="Homeobox_CS"/>
</dbReference>
<feature type="region of interest" description="Disordered" evidence="8">
    <location>
        <begin position="118"/>
        <end position="137"/>
    </location>
</feature>
<evidence type="ECO:0000256" key="2">
    <source>
        <dbReference type="ARBA" id="ARBA00022473"/>
    </source>
</evidence>
<dbReference type="EMBL" id="JYDL01000075">
    <property type="protein sequence ID" value="KRX18278.1"/>
    <property type="molecule type" value="Genomic_DNA"/>
</dbReference>
<reference evidence="10 11" key="1">
    <citation type="submission" date="2015-01" db="EMBL/GenBank/DDBJ databases">
        <title>Evolution of Trichinella species and genotypes.</title>
        <authorList>
            <person name="Korhonen P.K."/>
            <person name="Edoardo P."/>
            <person name="Giuseppe L.R."/>
            <person name="Gasser R.B."/>
        </authorList>
    </citation>
    <scope>NUCLEOTIDE SEQUENCE [LARGE SCALE GENOMIC DNA]</scope>
    <source>
        <strain evidence="10">ISS37</strain>
    </source>
</reference>
<dbReference type="PANTHER" id="PTHR45659">
    <property type="entry name" value="HOMEOBOX PROTEIN HOX"/>
    <property type="match status" value="1"/>
</dbReference>
<evidence type="ECO:0000256" key="6">
    <source>
        <dbReference type="PROSITE-ProRule" id="PRU00108"/>
    </source>
</evidence>
<comment type="caution">
    <text evidence="10">The sequence shown here is derived from an EMBL/GenBank/DDBJ whole genome shotgun (WGS) entry which is preliminary data.</text>
</comment>
<keyword evidence="3 6" id="KW-0238">DNA-binding</keyword>
<dbReference type="PRINTS" id="PR00031">
    <property type="entry name" value="HTHREPRESSR"/>
</dbReference>
<evidence type="ECO:0000256" key="1">
    <source>
        <dbReference type="ARBA" id="ARBA00004123"/>
    </source>
</evidence>
<evidence type="ECO:0000313" key="10">
    <source>
        <dbReference type="EMBL" id="KRX18279.1"/>
    </source>
</evidence>
<dbReference type="OrthoDB" id="6159439at2759"/>
<keyword evidence="2" id="KW-0217">Developmental protein</keyword>
<dbReference type="InterPro" id="IPR020479">
    <property type="entry name" value="HD_metazoa"/>
</dbReference>
<dbReference type="GO" id="GO:0005634">
    <property type="term" value="C:nucleus"/>
    <property type="evidence" value="ECO:0007669"/>
    <property type="project" value="UniProtKB-SubCell"/>
</dbReference>
<feature type="domain" description="Homeobox" evidence="9">
    <location>
        <begin position="242"/>
        <end position="302"/>
    </location>
</feature>
<dbReference type="Pfam" id="PF00046">
    <property type="entry name" value="Homeodomain"/>
    <property type="match status" value="1"/>
</dbReference>
<keyword evidence="5 6" id="KW-0539">Nucleus</keyword>
<dbReference type="SMART" id="SM00389">
    <property type="entry name" value="HOX"/>
    <property type="match status" value="1"/>
</dbReference>
<evidence type="ECO:0000256" key="8">
    <source>
        <dbReference type="SAM" id="MobiDB-lite"/>
    </source>
</evidence>
<dbReference type="STRING" id="6336.A0A0V0RV35"/>
<dbReference type="PANTHER" id="PTHR45659:SF4">
    <property type="entry name" value="HOMEOBOX PROTEIN ABDOMINAL-A"/>
    <property type="match status" value="1"/>
</dbReference>
<gene>
    <name evidence="10" type="primary">HOXA7</name>
    <name evidence="10" type="ORF">T07_5222</name>
</gene>
<dbReference type="CDD" id="cd00086">
    <property type="entry name" value="homeodomain"/>
    <property type="match status" value="1"/>
</dbReference>
<accession>A0A0V0RV35</accession>
<organism evidence="10 11">
    <name type="scientific">Trichinella nelsoni</name>
    <dbReference type="NCBI Taxonomy" id="6336"/>
    <lineage>
        <taxon>Eukaryota</taxon>
        <taxon>Metazoa</taxon>
        <taxon>Ecdysozoa</taxon>
        <taxon>Nematoda</taxon>
        <taxon>Enoplea</taxon>
        <taxon>Dorylaimia</taxon>
        <taxon>Trichinellida</taxon>
        <taxon>Trichinellidae</taxon>
        <taxon>Trichinella</taxon>
    </lineage>
</organism>
<feature type="region of interest" description="Disordered" evidence="8">
    <location>
        <begin position="301"/>
        <end position="362"/>
    </location>
</feature>
<dbReference type="PRINTS" id="PR00024">
    <property type="entry name" value="HOMEOBOX"/>
</dbReference>
<dbReference type="GO" id="GO:0000978">
    <property type="term" value="F:RNA polymerase II cis-regulatory region sequence-specific DNA binding"/>
    <property type="evidence" value="ECO:0007669"/>
    <property type="project" value="TreeGrafter"/>
</dbReference>
<dbReference type="EMBL" id="JYDL01000075">
    <property type="protein sequence ID" value="KRX18279.1"/>
    <property type="molecule type" value="Genomic_DNA"/>
</dbReference>
<dbReference type="InterPro" id="IPR050296">
    <property type="entry name" value="Antp_homeobox"/>
</dbReference>
<dbReference type="InterPro" id="IPR000047">
    <property type="entry name" value="HTH_motif"/>
</dbReference>
<dbReference type="SUPFAM" id="SSF46689">
    <property type="entry name" value="Homeodomain-like"/>
    <property type="match status" value="1"/>
</dbReference>
<evidence type="ECO:0000313" key="11">
    <source>
        <dbReference type="Proteomes" id="UP000054630"/>
    </source>
</evidence>
<evidence type="ECO:0000256" key="5">
    <source>
        <dbReference type="ARBA" id="ARBA00023242"/>
    </source>
</evidence>
<evidence type="ECO:0000256" key="4">
    <source>
        <dbReference type="ARBA" id="ARBA00023155"/>
    </source>
</evidence>
<feature type="DNA-binding region" description="Homeobox" evidence="6">
    <location>
        <begin position="244"/>
        <end position="303"/>
    </location>
</feature>
<feature type="compositionally biased region" description="Polar residues" evidence="8">
    <location>
        <begin position="331"/>
        <end position="360"/>
    </location>
</feature>
<dbReference type="Gene3D" id="1.10.10.60">
    <property type="entry name" value="Homeodomain-like"/>
    <property type="match status" value="1"/>
</dbReference>
<sequence>MSTFYQAAAAAAAAAAATHNSYFPPELSSSVNGVSNTSADQYTHHHTASSSNVVAPVTAQSVCPSAASILATQNVQSSITATNSAGSPYATSTSGADQYKWNHFYYPYSLRTSGYDRFGESSQTQQTPTPTNILPSNASTASAPINLGTVTSNQQLEGDSPYHHQSAAHSFNSACLGSGAPMPSYGHLPANGYASQAHQTSAMLFANTGVGAAQTMPTQLMGLSGYPPYAWISRSFVTGSEGPRKRGRQTYHRSQTLELEKEFFTNRYLTRRRRIELAQYVGLTERQVKIWFQNRRMKWKKEHKQKEPDDQKSNESLDGSNVSSISNCSSTTLVNTNPATPASSQPSISKLESNQRQNYSVTVEETKDVKKVMFGRC</sequence>
<dbReference type="GO" id="GO:0009952">
    <property type="term" value="P:anterior/posterior pattern specification"/>
    <property type="evidence" value="ECO:0007669"/>
    <property type="project" value="TreeGrafter"/>
</dbReference>
<dbReference type="GO" id="GO:0000981">
    <property type="term" value="F:DNA-binding transcription factor activity, RNA polymerase II-specific"/>
    <property type="evidence" value="ECO:0007669"/>
    <property type="project" value="InterPro"/>
</dbReference>
<name>A0A0V0RV35_9BILA</name>
<keyword evidence="4 6" id="KW-0371">Homeobox</keyword>